<sequence length="177" mass="20333">MFDRTLFLRSILETLECWPSLQISIANGMGGPNTTTKIEWLCDSIVQLFRDNNHLIVQDLIDFIAEILDNEFDTIIEDGSLEMISESIFGYYQKILAGDQKFVLDKLQQTKEKYTETNKREKERQTLTTPSSLLSCSEQTTTSGQQIATDSLMMMDDDNDNNDCPENDGWTVVRRKK</sequence>
<dbReference type="OrthoDB" id="263560at2759"/>
<dbReference type="EMBL" id="ASGP02000003">
    <property type="protein sequence ID" value="KAH9516481.1"/>
    <property type="molecule type" value="Genomic_DNA"/>
</dbReference>
<evidence type="ECO:0000313" key="7">
    <source>
        <dbReference type="EMBL" id="KAH9516481.1"/>
    </source>
</evidence>
<dbReference type="Proteomes" id="UP000790347">
    <property type="component" value="Unassembled WGS sequence"/>
</dbReference>
<evidence type="ECO:0000256" key="1">
    <source>
        <dbReference type="ARBA" id="ARBA00002210"/>
    </source>
</evidence>
<dbReference type="InterPro" id="IPR019398">
    <property type="entry name" value="Pre-rRNA_process_TSR2"/>
</dbReference>
<evidence type="ECO:0000256" key="2">
    <source>
        <dbReference type="ARBA" id="ARBA00006524"/>
    </source>
</evidence>
<evidence type="ECO:0000313" key="6">
    <source>
        <dbReference type="EMBL" id="KAH7646129.1"/>
    </source>
</evidence>
<dbReference type="EMBL" id="SDOV01000001">
    <property type="protein sequence ID" value="KAH7646129.1"/>
    <property type="molecule type" value="Genomic_DNA"/>
</dbReference>
<reference evidence="7" key="1">
    <citation type="submission" date="2013-05" db="EMBL/GenBank/DDBJ databases">
        <authorList>
            <person name="Yim A.K.Y."/>
            <person name="Chan T.F."/>
            <person name="Ji K.M."/>
            <person name="Liu X.Y."/>
            <person name="Zhou J.W."/>
            <person name="Li R.Q."/>
            <person name="Yang K.Y."/>
            <person name="Li J."/>
            <person name="Li M."/>
            <person name="Law P.T.W."/>
            <person name="Wu Y.L."/>
            <person name="Cai Z.L."/>
            <person name="Qin H."/>
            <person name="Bao Y."/>
            <person name="Leung R.K.K."/>
            <person name="Ng P.K.S."/>
            <person name="Zou J."/>
            <person name="Zhong X.J."/>
            <person name="Ran P.X."/>
            <person name="Zhong N.S."/>
            <person name="Liu Z.G."/>
            <person name="Tsui S.K.W."/>
        </authorList>
    </citation>
    <scope>NUCLEOTIDE SEQUENCE</scope>
    <source>
        <strain evidence="7">Derf</strain>
        <tissue evidence="7">Whole organism</tissue>
    </source>
</reference>
<dbReference type="Proteomes" id="UP000828236">
    <property type="component" value="Unassembled WGS sequence"/>
</dbReference>
<keyword evidence="8" id="KW-1185">Reference proteome</keyword>
<reference evidence="7" key="4">
    <citation type="journal article" date="2022" name="Res Sq">
        <title>Comparative Genomics Reveals Insights into the Divergent Evolution of Astigmatic Mites and Household Pest Adaptations.</title>
        <authorList>
            <person name="Xiong Q."/>
            <person name="Wan A.T.-Y."/>
            <person name="Liu X.-Y."/>
            <person name="Fung C.S.-H."/>
            <person name="Xiao X."/>
            <person name="Malainual N."/>
            <person name="Hou J."/>
            <person name="Wang L."/>
            <person name="Wang M."/>
            <person name="Yang K."/>
            <person name="Cui Y."/>
            <person name="Leung E."/>
            <person name="Nong W."/>
            <person name="Shin S.-K."/>
            <person name="Au S."/>
            <person name="Jeong K.Y."/>
            <person name="Chew F.T."/>
            <person name="Hui J."/>
            <person name="Leung T.F."/>
            <person name="Tungtrongchitr A."/>
            <person name="Zhong N."/>
            <person name="Liu Z."/>
            <person name="Tsui S."/>
        </authorList>
    </citation>
    <scope>NUCLEOTIDE SEQUENCE</scope>
    <source>
        <strain evidence="7">Derf</strain>
        <tissue evidence="7">Whole organism</tissue>
    </source>
</reference>
<dbReference type="Pfam" id="PF10273">
    <property type="entry name" value="WGG"/>
    <property type="match status" value="1"/>
</dbReference>
<accession>A0A922I1R9</accession>
<dbReference type="AlphaFoldDB" id="A0A922I1R9"/>
<feature type="compositionally biased region" description="Acidic residues" evidence="5">
    <location>
        <begin position="155"/>
        <end position="166"/>
    </location>
</feature>
<dbReference type="GO" id="GO:0006364">
    <property type="term" value="P:rRNA processing"/>
    <property type="evidence" value="ECO:0007669"/>
    <property type="project" value="UniProtKB-KW"/>
</dbReference>
<feature type="compositionally biased region" description="Low complexity" evidence="5">
    <location>
        <begin position="126"/>
        <end position="135"/>
    </location>
</feature>
<protein>
    <recommendedName>
        <fullName evidence="3">Pre-rRNA-processing protein TSR2 homolog</fullName>
    </recommendedName>
</protein>
<evidence type="ECO:0000256" key="5">
    <source>
        <dbReference type="SAM" id="MobiDB-lite"/>
    </source>
</evidence>
<organism evidence="7 8">
    <name type="scientific">Dermatophagoides farinae</name>
    <name type="common">American house dust mite</name>
    <dbReference type="NCBI Taxonomy" id="6954"/>
    <lineage>
        <taxon>Eukaryota</taxon>
        <taxon>Metazoa</taxon>
        <taxon>Ecdysozoa</taxon>
        <taxon>Arthropoda</taxon>
        <taxon>Chelicerata</taxon>
        <taxon>Arachnida</taxon>
        <taxon>Acari</taxon>
        <taxon>Acariformes</taxon>
        <taxon>Sarcoptiformes</taxon>
        <taxon>Astigmata</taxon>
        <taxon>Psoroptidia</taxon>
        <taxon>Analgoidea</taxon>
        <taxon>Pyroglyphidae</taxon>
        <taxon>Dermatophagoidinae</taxon>
        <taxon>Dermatophagoides</taxon>
    </lineage>
</organism>
<feature type="region of interest" description="Disordered" evidence="5">
    <location>
        <begin position="113"/>
        <end position="140"/>
    </location>
</feature>
<evidence type="ECO:0000256" key="4">
    <source>
        <dbReference type="ARBA" id="ARBA00022552"/>
    </source>
</evidence>
<reference evidence="6" key="3">
    <citation type="journal article" date="2021" name="World Allergy Organ. J.">
        <title>Chromosome-level assembly of Dermatophagoides farinae genome and transcriptome reveals two novel allergens Der f 37 and Der f 39.</title>
        <authorList>
            <person name="Chen J."/>
            <person name="Cai Z."/>
            <person name="Fan D."/>
            <person name="Hu J."/>
            <person name="Hou Y."/>
            <person name="He Y."/>
            <person name="Zhang Z."/>
            <person name="Zhao Z."/>
            <person name="Gao P."/>
            <person name="Hu W."/>
            <person name="Sun J."/>
            <person name="Li J."/>
            <person name="Ji K."/>
        </authorList>
    </citation>
    <scope>NUCLEOTIDE SEQUENCE</scope>
    <source>
        <strain evidence="6">JKM2019</strain>
    </source>
</reference>
<comment type="similarity">
    <text evidence="2">Belongs to the TSR2 family.</text>
</comment>
<gene>
    <name evidence="7" type="primary">TSR2</name>
    <name evidence="7" type="ORF">DERF_007216</name>
    <name evidence="6" type="ORF">HUG17_1667</name>
</gene>
<comment type="caution">
    <text evidence="7">The sequence shown here is derived from an EMBL/GenBank/DDBJ whole genome shotgun (WGS) entry which is preliminary data.</text>
</comment>
<keyword evidence="4" id="KW-0698">rRNA processing</keyword>
<dbReference type="PANTHER" id="PTHR21250">
    <property type="entry name" value="PRE-RRNA-PROCESSING PROTEIN TSR2 HOMOLOG"/>
    <property type="match status" value="1"/>
</dbReference>
<reference evidence="6" key="2">
    <citation type="submission" date="2020-06" db="EMBL/GenBank/DDBJ databases">
        <authorList>
            <person name="Ji K."/>
            <person name="Li J."/>
        </authorList>
    </citation>
    <scope>NUCLEOTIDE SEQUENCE</scope>
    <source>
        <strain evidence="6">JKM2019</strain>
        <tissue evidence="6">Whole body</tissue>
    </source>
</reference>
<feature type="region of interest" description="Disordered" evidence="5">
    <location>
        <begin position="154"/>
        <end position="177"/>
    </location>
</feature>
<comment type="function">
    <text evidence="1">May be involved in 20S pre-rRNA processing.</text>
</comment>
<name>A0A922I1R9_DERFA</name>
<feature type="compositionally biased region" description="Basic and acidic residues" evidence="5">
    <location>
        <begin position="113"/>
        <end position="125"/>
    </location>
</feature>
<proteinExistence type="inferred from homology"/>
<evidence type="ECO:0000256" key="3">
    <source>
        <dbReference type="ARBA" id="ARBA00017551"/>
    </source>
</evidence>
<evidence type="ECO:0000313" key="8">
    <source>
        <dbReference type="Proteomes" id="UP000790347"/>
    </source>
</evidence>